<accession>A0A0T7ZE28</accession>
<protein>
    <recommendedName>
        <fullName evidence="3">Nucleotidyl transferase AbiEii/AbiGii toxin family protein</fullName>
    </recommendedName>
</protein>
<evidence type="ECO:0000313" key="2">
    <source>
        <dbReference type="Proteomes" id="UP000304540"/>
    </source>
</evidence>
<evidence type="ECO:0008006" key="3">
    <source>
        <dbReference type="Google" id="ProtNLM"/>
    </source>
</evidence>
<sequence length="251" mass="28455">MPANTKVIFKEMFADFQDYYVLIGGTATSIVLDSQGFQSRTTKDYDMVIIDELKNKEFYNVLNHFLELGEYQGSQKDEKAQLFRFTTTKPEFPSMIELFSILPQYPLKKDGREIPLHFDQDASLSALLLDEDYYNILVHEKGTIQGYSVLSNCGLIIFKAKAWLDMRERSATGAQGLSKSIKKHLNDISRLTASLLGDEKLSAITASSAVKADMHRFVIELESVKSTIPQNDDISLDQNEIFEILKNFLDG</sequence>
<gene>
    <name evidence="1" type="ORF">SAMEA3381574_01988</name>
</gene>
<name>A0A0T7ZE28_STREE</name>
<reference evidence="1 2" key="1">
    <citation type="submission" date="2019-04" db="EMBL/GenBank/DDBJ databases">
        <authorList>
            <consortium name="Pathogen Informatics"/>
        </authorList>
    </citation>
    <scope>NUCLEOTIDE SEQUENCE [LARGE SCALE GENOMIC DNA]</scope>
    <source>
        <strain evidence="1 2">GPSC232</strain>
    </source>
</reference>
<proteinExistence type="predicted"/>
<dbReference type="Proteomes" id="UP000304540">
    <property type="component" value="Unassembled WGS sequence"/>
</dbReference>
<dbReference type="AlphaFoldDB" id="A0A0T7ZE28"/>
<dbReference type="EMBL" id="CABABW010000027">
    <property type="protein sequence ID" value="VRI37912.1"/>
    <property type="molecule type" value="Genomic_DNA"/>
</dbReference>
<evidence type="ECO:0000313" key="1">
    <source>
        <dbReference type="EMBL" id="VRI37912.1"/>
    </source>
</evidence>
<organism evidence="1 2">
    <name type="scientific">Streptococcus pneumoniae</name>
    <dbReference type="NCBI Taxonomy" id="1313"/>
    <lineage>
        <taxon>Bacteria</taxon>
        <taxon>Bacillati</taxon>
        <taxon>Bacillota</taxon>
        <taxon>Bacilli</taxon>
        <taxon>Lactobacillales</taxon>
        <taxon>Streptococcaceae</taxon>
        <taxon>Streptococcus</taxon>
    </lineage>
</organism>